<feature type="compositionally biased region" description="Gly residues" evidence="1">
    <location>
        <begin position="1"/>
        <end position="10"/>
    </location>
</feature>
<gene>
    <name evidence="2" type="ORF">ENSA7_17920</name>
</gene>
<reference evidence="2 3" key="1">
    <citation type="submission" date="2018-03" db="EMBL/GenBank/DDBJ databases">
        <title>Draft Genome Sequences of the Obligatory Marine Myxobacteria Enhygromyxa salina SWB007.</title>
        <authorList>
            <person name="Poehlein A."/>
            <person name="Moghaddam J.A."/>
            <person name="Harms H."/>
            <person name="Alanjari M."/>
            <person name="Koenig G.M."/>
            <person name="Daniel R."/>
            <person name="Schaeberle T.F."/>
        </authorList>
    </citation>
    <scope>NUCLEOTIDE SEQUENCE [LARGE SCALE GENOMIC DNA]</scope>
    <source>
        <strain evidence="2 3">SWB007</strain>
    </source>
</reference>
<dbReference type="InterPro" id="IPR016161">
    <property type="entry name" value="Ald_DH/histidinol_DH"/>
</dbReference>
<name>A0A2S9YTT9_9BACT</name>
<comment type="caution">
    <text evidence="2">The sequence shown here is derived from an EMBL/GenBank/DDBJ whole genome shotgun (WGS) entry which is preliminary data.</text>
</comment>
<evidence type="ECO:0000313" key="3">
    <source>
        <dbReference type="Proteomes" id="UP000238823"/>
    </source>
</evidence>
<sequence length="380" mass="42191">MSSERGGGTGRDQPSGASGAGARPPDPVRPERIAAVSRALGHELLEAVALAADSLAEDLAERLGMVAWEREDQIGTAQRRLLALRERRFHRYGGEPALVRELREQPLEALELAWRALRRGRRVHVESEPDACPGVSRILQEMADLLGEALLSVSPPGVLDHEHASWQQIGVRQRLERVALIQRDADHELAAYVLARACLRRTGFDPRVVHRVIVVGPSERLERNLRRLWVGTQMGPVDDEHAFAGPVDEPRSHQFLVDDAAWQARDRVTTICPGGRLRRANAPGLAFLAPALFRVRIPDDQLPTDEPPLHGPILVIYPVGNDPTAETRAERLLQHFAPRGHGHLRFGSKPRDLTLRRSDRQVHGALLVERLPPGLPEPRP</sequence>
<dbReference type="EMBL" id="PVNL01000041">
    <property type="protein sequence ID" value="PRQ08506.1"/>
    <property type="molecule type" value="Genomic_DNA"/>
</dbReference>
<organism evidence="2 3">
    <name type="scientific">Enhygromyxa salina</name>
    <dbReference type="NCBI Taxonomy" id="215803"/>
    <lineage>
        <taxon>Bacteria</taxon>
        <taxon>Pseudomonadati</taxon>
        <taxon>Myxococcota</taxon>
        <taxon>Polyangia</taxon>
        <taxon>Nannocystales</taxon>
        <taxon>Nannocystaceae</taxon>
        <taxon>Enhygromyxa</taxon>
    </lineage>
</organism>
<dbReference type="RefSeq" id="WP_106088816.1">
    <property type="nucleotide sequence ID" value="NZ_PVNL01000041.1"/>
</dbReference>
<dbReference type="OrthoDB" id="5508660at2"/>
<feature type="region of interest" description="Disordered" evidence="1">
    <location>
        <begin position="1"/>
        <end position="29"/>
    </location>
</feature>
<protein>
    <submittedName>
        <fullName evidence="2">Uncharacterized protein</fullName>
    </submittedName>
</protein>
<dbReference type="AlphaFoldDB" id="A0A2S9YTT9"/>
<proteinExistence type="predicted"/>
<evidence type="ECO:0000313" key="2">
    <source>
        <dbReference type="EMBL" id="PRQ08506.1"/>
    </source>
</evidence>
<dbReference type="Gene3D" id="3.40.309.10">
    <property type="entry name" value="Aldehyde Dehydrogenase, Chain A, domain 2"/>
    <property type="match status" value="1"/>
</dbReference>
<dbReference type="Proteomes" id="UP000238823">
    <property type="component" value="Unassembled WGS sequence"/>
</dbReference>
<dbReference type="GO" id="GO:0016620">
    <property type="term" value="F:oxidoreductase activity, acting on the aldehyde or oxo group of donors, NAD or NADP as acceptor"/>
    <property type="evidence" value="ECO:0007669"/>
    <property type="project" value="InterPro"/>
</dbReference>
<accession>A0A2S9YTT9</accession>
<evidence type="ECO:0000256" key="1">
    <source>
        <dbReference type="SAM" id="MobiDB-lite"/>
    </source>
</evidence>
<dbReference type="InterPro" id="IPR016163">
    <property type="entry name" value="Ald_DH_C"/>
</dbReference>
<dbReference type="SUPFAM" id="SSF53720">
    <property type="entry name" value="ALDH-like"/>
    <property type="match status" value="1"/>
</dbReference>